<dbReference type="RefSeq" id="WP_394321832.1">
    <property type="nucleotide sequence ID" value="NZ_JBHMQV010000009.1"/>
</dbReference>
<evidence type="ECO:0000313" key="2">
    <source>
        <dbReference type="EMBL" id="MFC0846690.1"/>
    </source>
</evidence>
<evidence type="ECO:0000313" key="3">
    <source>
        <dbReference type="Proteomes" id="UP001589887"/>
    </source>
</evidence>
<feature type="compositionally biased region" description="Basic and acidic residues" evidence="1">
    <location>
        <begin position="59"/>
        <end position="80"/>
    </location>
</feature>
<dbReference type="EMBL" id="JBHMQV010000009">
    <property type="protein sequence ID" value="MFC0846690.1"/>
    <property type="molecule type" value="Genomic_DNA"/>
</dbReference>
<reference evidence="2 3" key="1">
    <citation type="submission" date="2024-09" db="EMBL/GenBank/DDBJ databases">
        <authorList>
            <person name="Sun Q."/>
            <person name="Mori K."/>
        </authorList>
    </citation>
    <scope>NUCLEOTIDE SEQUENCE [LARGE SCALE GENOMIC DNA]</scope>
    <source>
        <strain evidence="2 3">JCM 4557</strain>
    </source>
</reference>
<protein>
    <submittedName>
        <fullName evidence="2">Uncharacterized protein</fullName>
    </submittedName>
</protein>
<gene>
    <name evidence="2" type="ORF">ACFH04_23645</name>
</gene>
<feature type="region of interest" description="Disordered" evidence="1">
    <location>
        <begin position="17"/>
        <end position="80"/>
    </location>
</feature>
<organism evidence="2 3">
    <name type="scientific">Streptomyces noboritoensis</name>
    <dbReference type="NCBI Taxonomy" id="67337"/>
    <lineage>
        <taxon>Bacteria</taxon>
        <taxon>Bacillati</taxon>
        <taxon>Actinomycetota</taxon>
        <taxon>Actinomycetes</taxon>
        <taxon>Kitasatosporales</taxon>
        <taxon>Streptomycetaceae</taxon>
        <taxon>Streptomyces</taxon>
    </lineage>
</organism>
<comment type="caution">
    <text evidence="2">The sequence shown here is derived from an EMBL/GenBank/DDBJ whole genome shotgun (WGS) entry which is preliminary data.</text>
</comment>
<proteinExistence type="predicted"/>
<keyword evidence="3" id="KW-1185">Reference proteome</keyword>
<dbReference type="Proteomes" id="UP001589887">
    <property type="component" value="Unassembled WGS sequence"/>
</dbReference>
<name>A0ABV6TQ98_9ACTN</name>
<accession>A0ABV6TQ98</accession>
<sequence>MVGETWLGLPNHAFSRSREAAMTVSERAAQPRRTQGVSMSDLLASCAAANAVSTPPNPAERDEERPSVKAEEKGVRRDAA</sequence>
<evidence type="ECO:0000256" key="1">
    <source>
        <dbReference type="SAM" id="MobiDB-lite"/>
    </source>
</evidence>